<keyword evidence="3" id="KW-1185">Reference proteome</keyword>
<feature type="region of interest" description="Disordered" evidence="1">
    <location>
        <begin position="162"/>
        <end position="182"/>
    </location>
</feature>
<evidence type="ECO:0000313" key="2">
    <source>
        <dbReference type="EMBL" id="CAL1293660.1"/>
    </source>
</evidence>
<dbReference type="Proteomes" id="UP001497382">
    <property type="component" value="Unassembled WGS sequence"/>
</dbReference>
<organism evidence="2 3">
    <name type="scientific">Larinioides sclopetarius</name>
    <dbReference type="NCBI Taxonomy" id="280406"/>
    <lineage>
        <taxon>Eukaryota</taxon>
        <taxon>Metazoa</taxon>
        <taxon>Ecdysozoa</taxon>
        <taxon>Arthropoda</taxon>
        <taxon>Chelicerata</taxon>
        <taxon>Arachnida</taxon>
        <taxon>Araneae</taxon>
        <taxon>Araneomorphae</taxon>
        <taxon>Entelegynae</taxon>
        <taxon>Araneoidea</taxon>
        <taxon>Araneidae</taxon>
        <taxon>Larinioides</taxon>
    </lineage>
</organism>
<dbReference type="EMBL" id="CAXIEN010000331">
    <property type="protein sequence ID" value="CAL1293660.1"/>
    <property type="molecule type" value="Genomic_DNA"/>
</dbReference>
<evidence type="ECO:0000313" key="3">
    <source>
        <dbReference type="Proteomes" id="UP001497382"/>
    </source>
</evidence>
<dbReference type="AlphaFoldDB" id="A0AAV2BCP8"/>
<sequence>MSCLFESLPSKADASDIRKKAKKLAKEYLSFREEKIRSFRKSEIIRILASKVPKQNNNSSSSAKNHRCRSLTHMVKKVYGDVKNVHIFSFRPMMETGPKSSVDSKIASCPELHTNHKDKRKEKTLDAAGKSGLRNGPSQSEKVSYKWGREIIIILNSSCANTSKTGSVKQKDDSNTANNLQNPERLLFNRDQQSSESLRTQQLRDSISLDRQQSRLKIANSRRGDLSEDVEIQKASADQNKDKQGKVAIAHRRREVVGKLREGYRRFRQHETEAFKKN</sequence>
<accession>A0AAV2BCP8</accession>
<evidence type="ECO:0000256" key="1">
    <source>
        <dbReference type="SAM" id="MobiDB-lite"/>
    </source>
</evidence>
<proteinExistence type="predicted"/>
<gene>
    <name evidence="2" type="ORF">LARSCL_LOCUS18325</name>
</gene>
<feature type="region of interest" description="Disordered" evidence="1">
    <location>
        <begin position="111"/>
        <end position="141"/>
    </location>
</feature>
<name>A0AAV2BCP8_9ARAC</name>
<protein>
    <submittedName>
        <fullName evidence="2">Uncharacterized protein</fullName>
    </submittedName>
</protein>
<reference evidence="2 3" key="1">
    <citation type="submission" date="2024-04" db="EMBL/GenBank/DDBJ databases">
        <authorList>
            <person name="Rising A."/>
            <person name="Reimegard J."/>
            <person name="Sonavane S."/>
            <person name="Akerstrom W."/>
            <person name="Nylinder S."/>
            <person name="Hedman E."/>
            <person name="Kallberg Y."/>
        </authorList>
    </citation>
    <scope>NUCLEOTIDE SEQUENCE [LARGE SCALE GENOMIC DNA]</scope>
</reference>
<comment type="caution">
    <text evidence="2">The sequence shown here is derived from an EMBL/GenBank/DDBJ whole genome shotgun (WGS) entry which is preliminary data.</text>
</comment>